<evidence type="ECO:0008006" key="3">
    <source>
        <dbReference type="Google" id="ProtNLM"/>
    </source>
</evidence>
<dbReference type="RefSeq" id="WP_245639325.1">
    <property type="nucleotide sequence ID" value="NZ_KK088600.1"/>
</dbReference>
<evidence type="ECO:0000313" key="1">
    <source>
        <dbReference type="EMBL" id="EYD73852.1"/>
    </source>
</evidence>
<dbReference type="PATRIC" id="fig|442562.3.peg.4516"/>
<accession>A0A017HH66</accession>
<gene>
    <name evidence="1" type="ORF">Rumeso_04587</name>
</gene>
<sequence length="80" mass="9318">MLEEDVRSIPDLRFDIELRMLDPPRVAIRLSFDCTPVGLLFGLPVDGRRVRFAENVFHSFHEGRIAEVWSVITRRRSPPN</sequence>
<evidence type="ECO:0000313" key="2">
    <source>
        <dbReference type="Proteomes" id="UP000019666"/>
    </source>
</evidence>
<reference evidence="1 2" key="1">
    <citation type="submission" date="2013-02" db="EMBL/GenBank/DDBJ databases">
        <authorList>
            <person name="Fiebig A."/>
            <person name="Goeker M."/>
            <person name="Klenk H.-P.P."/>
        </authorList>
    </citation>
    <scope>NUCLEOTIDE SEQUENCE [LARGE SCALE GENOMIC DNA]</scope>
    <source>
        <strain evidence="1 2">DSM 19309</strain>
    </source>
</reference>
<name>A0A017HH66_9RHOB</name>
<protein>
    <recommendedName>
        <fullName evidence="3">Ester cyclase</fullName>
    </recommendedName>
</protein>
<dbReference type="Pfam" id="PF07366">
    <property type="entry name" value="SnoaL"/>
    <property type="match status" value="1"/>
</dbReference>
<dbReference type="InterPro" id="IPR009959">
    <property type="entry name" value="Cyclase_SnoaL-like"/>
</dbReference>
<dbReference type="AlphaFoldDB" id="A0A017HH66"/>
<dbReference type="SUPFAM" id="SSF54427">
    <property type="entry name" value="NTF2-like"/>
    <property type="match status" value="1"/>
</dbReference>
<dbReference type="Proteomes" id="UP000019666">
    <property type="component" value="Unassembled WGS sequence"/>
</dbReference>
<dbReference type="Gene3D" id="3.10.450.50">
    <property type="match status" value="1"/>
</dbReference>
<proteinExistence type="predicted"/>
<dbReference type="STRING" id="442562.Rumeso_04587"/>
<dbReference type="EMBL" id="AOSK01000128">
    <property type="protein sequence ID" value="EYD73852.1"/>
    <property type="molecule type" value="Genomic_DNA"/>
</dbReference>
<dbReference type="HOGENOM" id="CLU_191183_0_0_5"/>
<keyword evidence="2" id="KW-1185">Reference proteome</keyword>
<dbReference type="GO" id="GO:0030638">
    <property type="term" value="P:polyketide metabolic process"/>
    <property type="evidence" value="ECO:0007669"/>
    <property type="project" value="InterPro"/>
</dbReference>
<comment type="caution">
    <text evidence="1">The sequence shown here is derived from an EMBL/GenBank/DDBJ whole genome shotgun (WGS) entry which is preliminary data.</text>
</comment>
<dbReference type="InterPro" id="IPR032710">
    <property type="entry name" value="NTF2-like_dom_sf"/>
</dbReference>
<organism evidence="1 2">
    <name type="scientific">Rubellimicrobium mesophilum DSM 19309</name>
    <dbReference type="NCBI Taxonomy" id="442562"/>
    <lineage>
        <taxon>Bacteria</taxon>
        <taxon>Pseudomonadati</taxon>
        <taxon>Pseudomonadota</taxon>
        <taxon>Alphaproteobacteria</taxon>
        <taxon>Rhodobacterales</taxon>
        <taxon>Roseobacteraceae</taxon>
        <taxon>Rubellimicrobium</taxon>
    </lineage>
</organism>